<dbReference type="InterPro" id="IPR025608">
    <property type="entry name" value="TcpE"/>
</dbReference>
<accession>A0A7W1XET0</accession>
<dbReference type="Pfam" id="PF12648">
    <property type="entry name" value="TcpE"/>
    <property type="match status" value="1"/>
</dbReference>
<name>A0A7W1XET0_9ENTE</name>
<gene>
    <name evidence="2" type="ORF">H1Z91_03010</name>
    <name evidence="3" type="ORF">KYX84_07325</name>
</gene>
<proteinExistence type="predicted"/>
<reference evidence="3" key="2">
    <citation type="journal article" date="2022" name="J. Anim. Sci.">
        <title>Whole genome sequence analyses-based assessment of virulence potential and antimicrobial susceptibilities and resistance of Enterococcus faecium strains isolated from commercial swine and cattle probiotic products.</title>
        <authorList>
            <person name="Shridhar P.B."/>
            <person name="Amachawadi R.G."/>
            <person name="Tokach M."/>
            <person name="Patel I."/>
            <person name="Gangiredla J."/>
            <person name="Mammel M."/>
            <person name="Nagaraja T.G."/>
        </authorList>
    </citation>
    <scope>NUCLEOTIDE SEQUENCE</scope>
    <source>
        <strain evidence="3">EF216</strain>
    </source>
</reference>
<dbReference type="AlphaFoldDB" id="A0A7W1XET0"/>
<keyword evidence="1" id="KW-1133">Transmembrane helix</keyword>
<dbReference type="Proteomes" id="UP000531895">
    <property type="component" value="Unassembled WGS sequence"/>
</dbReference>
<evidence type="ECO:0000313" key="4">
    <source>
        <dbReference type="Proteomes" id="UP000531895"/>
    </source>
</evidence>
<evidence type="ECO:0000313" key="2">
    <source>
        <dbReference type="EMBL" id="MBA4545321.1"/>
    </source>
</evidence>
<evidence type="ECO:0000256" key="1">
    <source>
        <dbReference type="SAM" id="Phobius"/>
    </source>
</evidence>
<evidence type="ECO:0000313" key="3">
    <source>
        <dbReference type="EMBL" id="MBX4194022.1"/>
    </source>
</evidence>
<keyword evidence="1" id="KW-0812">Transmembrane</keyword>
<dbReference type="Proteomes" id="UP000704433">
    <property type="component" value="Unassembled WGS sequence"/>
</dbReference>
<organism evidence="2 4">
    <name type="scientific">Enterococcus lactis</name>
    <dbReference type="NCBI Taxonomy" id="357441"/>
    <lineage>
        <taxon>Bacteria</taxon>
        <taxon>Bacillati</taxon>
        <taxon>Bacillota</taxon>
        <taxon>Bacilli</taxon>
        <taxon>Lactobacillales</taxon>
        <taxon>Enterococcaceae</taxon>
        <taxon>Enterococcus</taxon>
    </lineage>
</organism>
<dbReference type="EMBL" id="JAIFOD010000025">
    <property type="protein sequence ID" value="MBX4194022.1"/>
    <property type="molecule type" value="Genomic_DNA"/>
</dbReference>
<sequence length="129" mass="15186">MKHYDYSRGLKAPYSIQVISSPKGKALWVFAQPLNMSYLLMLFFLLFVTGVFWYKVRIPNIAGINLNLLLMLSVPHKVARWYSEAELDGKSTNLFLKDFIIYLKNFALDRRPIIAFERVDQLEEFSFKR</sequence>
<keyword evidence="1" id="KW-0472">Membrane</keyword>
<dbReference type="RefSeq" id="WP_070705008.1">
    <property type="nucleotide sequence ID" value="NZ_BNJW01000001.1"/>
</dbReference>
<dbReference type="EMBL" id="JACEIT010000003">
    <property type="protein sequence ID" value="MBA4545321.1"/>
    <property type="molecule type" value="Genomic_DNA"/>
</dbReference>
<comment type="caution">
    <text evidence="2">The sequence shown here is derived from an EMBL/GenBank/DDBJ whole genome shotgun (WGS) entry which is preliminary data.</text>
</comment>
<protein>
    <submittedName>
        <fullName evidence="2">Conjugal transfer protein</fullName>
    </submittedName>
</protein>
<reference evidence="2 4" key="1">
    <citation type="submission" date="2020-07" db="EMBL/GenBank/DDBJ databases">
        <authorList>
            <person name="Feng H."/>
        </authorList>
    </citation>
    <scope>NUCLEOTIDE SEQUENCE [LARGE SCALE GENOMIC DNA]</scope>
    <source>
        <strain evidence="2">S-7</strain>
        <strain evidence="4">s-7</strain>
    </source>
</reference>
<feature type="transmembrane region" description="Helical" evidence="1">
    <location>
        <begin position="36"/>
        <end position="54"/>
    </location>
</feature>